<evidence type="ECO:0000313" key="4">
    <source>
        <dbReference type="Proteomes" id="UP000027341"/>
    </source>
</evidence>
<feature type="region of interest" description="Disordered" evidence="1">
    <location>
        <begin position="397"/>
        <end position="421"/>
    </location>
</feature>
<feature type="domain" description="Uncharacterised" evidence="2">
    <location>
        <begin position="47"/>
        <end position="336"/>
    </location>
</feature>
<dbReference type="Proteomes" id="UP000027341">
    <property type="component" value="Unassembled WGS sequence"/>
</dbReference>
<evidence type="ECO:0000256" key="1">
    <source>
        <dbReference type="SAM" id="MobiDB-lite"/>
    </source>
</evidence>
<protein>
    <recommendedName>
        <fullName evidence="2">Uncharacterized domain-containing protein</fullName>
    </recommendedName>
</protein>
<dbReference type="STRING" id="28885.EI16_12630"/>
<dbReference type="InterPro" id="IPR011119">
    <property type="entry name" value="Unchr_helicase_relaxase_TraI"/>
</dbReference>
<comment type="caution">
    <text evidence="3">The sequence shown here is derived from an EMBL/GenBank/DDBJ whole genome shotgun (WGS) entry which is preliminary data.</text>
</comment>
<feature type="compositionally biased region" description="Basic and acidic residues" evidence="1">
    <location>
        <begin position="767"/>
        <end position="795"/>
    </location>
</feature>
<dbReference type="NCBIfam" id="NF041494">
    <property type="entry name" value="MobH"/>
    <property type="match status" value="1"/>
</dbReference>
<keyword evidence="4" id="KW-1185">Reference proteome</keyword>
<feature type="compositionally biased region" description="Polar residues" evidence="1">
    <location>
        <begin position="745"/>
        <end position="760"/>
    </location>
</feature>
<proteinExistence type="predicted"/>
<feature type="compositionally biased region" description="Polar residues" evidence="1">
    <location>
        <begin position="405"/>
        <end position="421"/>
    </location>
</feature>
<dbReference type="AlphaFoldDB" id="A0A066ZLQ7"/>
<evidence type="ECO:0000259" key="2">
    <source>
        <dbReference type="Pfam" id="PF07514"/>
    </source>
</evidence>
<reference evidence="3 4" key="1">
    <citation type="submission" date="2014-04" db="EMBL/GenBank/DDBJ databases">
        <title>Draft genome sequence of Hydrogenovibrio marinus MH-110, a model organism for aerobic H2 metabolism.</title>
        <authorList>
            <person name="Cha H.J."/>
            <person name="Jo B.H."/>
            <person name="Hwang B.H."/>
        </authorList>
    </citation>
    <scope>NUCLEOTIDE SEQUENCE [LARGE SCALE GENOMIC DNA]</scope>
    <source>
        <strain evidence="3 4">MH-110</strain>
    </source>
</reference>
<sequence length="854" mass="96813">MFKKIMLSLMKGDKKKVSQNQDNLIPRYPPFLKGIPVADVGVLIKDQLDILDRIRFEAGTDIFNEYYLDCITRYAEYVHLLPASEDHHHKGAGGLFRHGLEVGYNVLIYAKGQLFDTALPPSERAENEPKWYMAAFLAGLTHDLGKPLTDYQVIDESGKHKWVPFTQNLVEWADSIGIDRYFINWNENRYRKHESMSSLLAEKIIGKNALGFLSTSSNSIIRQMFECITTQAEYNNRLFEIVKKGDRLSSGRDAKEAKKYDTPSLSIPIQEYVIDEIKLTNIKLEWGEKFHEVPPLFMINDNLYISAKAIEAIGQRLANRKVPGVPTDPKSLTESLIINKFAVGRTLSSGEVSNVWPVRKTNYGKIIWAVQFADWSIIYPFKPEELPGYSLVSEKEMEGRKGNCSPGNNDKSHQDTSPNLSQQEIDLGQGFQAGYDENAPLDSQAGHNTPHAQLHHESEMVNHDQAPLDEYTLDEKPQNPEKQKFAPQSKEVVIPENIHVLFNAIKNEKALIKKEGDVYIVWNKVSDKESFKSMSVQLEGLGLIERSGQTLSFLIDGEPYIKPSEKAVKIWKLEEGVGNQNGVAIKKVRRDKDNQSENKDLKGGKEEDCSPGNNSEKNKLDDDFFTILIAKQKEKIVKVARTYYFPLDLIPEEEKSSGEALIDIAQNGFLTKDNKNKTYVWEVEGECYLKLSKKAVEELHLNNQTKKNKPSSSKGNELAVTQKAPAEFDPLSDEQATPKEELNCSPGNKDNKTVINQSVKDISGEQEGDKGSPDTKNRSIKERSKNSDVDNDKKLRPIHLPDTLLKQIRGRSGVNDLFNDFLHYEIELDELISRVEKVDSYMSSLMHIEIMKVM</sequence>
<feature type="region of interest" description="Disordered" evidence="1">
    <location>
        <begin position="588"/>
        <end position="616"/>
    </location>
</feature>
<dbReference type="RefSeq" id="WP_029913384.1">
    <property type="nucleotide sequence ID" value="NZ_JMIU01000002.1"/>
</dbReference>
<feature type="region of interest" description="Disordered" evidence="1">
    <location>
        <begin position="725"/>
        <end position="795"/>
    </location>
</feature>
<dbReference type="EMBL" id="JMIU01000002">
    <property type="protein sequence ID" value="KDN94733.1"/>
    <property type="molecule type" value="Genomic_DNA"/>
</dbReference>
<gene>
    <name evidence="3" type="ORF">EI16_12630</name>
</gene>
<evidence type="ECO:0000313" key="3">
    <source>
        <dbReference type="EMBL" id="KDN94733.1"/>
    </source>
</evidence>
<name>A0A066ZLQ7_HYDMR</name>
<dbReference type="Pfam" id="PF07514">
    <property type="entry name" value="TraI_2"/>
    <property type="match status" value="1"/>
</dbReference>
<dbReference type="Gene3D" id="1.10.3210.40">
    <property type="match status" value="1"/>
</dbReference>
<accession>A0A066ZLQ7</accession>
<feature type="compositionally biased region" description="Basic and acidic residues" evidence="1">
    <location>
        <begin position="590"/>
        <end position="608"/>
    </location>
</feature>
<organism evidence="3 4">
    <name type="scientific">Hydrogenovibrio marinus</name>
    <dbReference type="NCBI Taxonomy" id="28885"/>
    <lineage>
        <taxon>Bacteria</taxon>
        <taxon>Pseudomonadati</taxon>
        <taxon>Pseudomonadota</taxon>
        <taxon>Gammaproteobacteria</taxon>
        <taxon>Thiotrichales</taxon>
        <taxon>Piscirickettsiaceae</taxon>
        <taxon>Hydrogenovibrio</taxon>
    </lineage>
</organism>